<dbReference type="Proteomes" id="UP001329915">
    <property type="component" value="Chromosome"/>
</dbReference>
<dbReference type="GO" id="GO:0006865">
    <property type="term" value="P:amino acid transport"/>
    <property type="evidence" value="ECO:0007669"/>
    <property type="project" value="InterPro"/>
</dbReference>
<evidence type="ECO:0000313" key="7">
    <source>
        <dbReference type="EMBL" id="WRO21949.1"/>
    </source>
</evidence>
<reference evidence="7 8" key="1">
    <citation type="submission" date="2023-04" db="EMBL/GenBank/DDBJ databases">
        <authorList>
            <person name="Hsu D."/>
        </authorList>
    </citation>
    <scope>NUCLEOTIDE SEQUENCE [LARGE SCALE GENOMIC DNA]</scope>
    <source>
        <strain evidence="7 8">MK1</strain>
    </source>
</reference>
<dbReference type="GO" id="GO:0005886">
    <property type="term" value="C:plasma membrane"/>
    <property type="evidence" value="ECO:0007669"/>
    <property type="project" value="UniProtKB-SubCell"/>
</dbReference>
<dbReference type="PANTHER" id="PTHR38825">
    <property type="entry name" value="LYSINE EXPORTER PROTEIN (LYSE/YGGA)"/>
    <property type="match status" value="1"/>
</dbReference>
<feature type="transmembrane region" description="Helical" evidence="6">
    <location>
        <begin position="117"/>
        <end position="137"/>
    </location>
</feature>
<keyword evidence="5 6" id="KW-0472">Membrane</keyword>
<comment type="subcellular location">
    <subcellularLocation>
        <location evidence="1">Cell membrane</location>
        <topology evidence="1">Multi-pass membrane protein</topology>
    </subcellularLocation>
</comment>
<organism evidence="7 8">
    <name type="scientific">Metallumcola ferriviriculae</name>
    <dbReference type="NCBI Taxonomy" id="3039180"/>
    <lineage>
        <taxon>Bacteria</taxon>
        <taxon>Bacillati</taxon>
        <taxon>Bacillota</taxon>
        <taxon>Clostridia</taxon>
        <taxon>Neomoorellales</taxon>
        <taxon>Desulfitibacteraceae</taxon>
        <taxon>Metallumcola</taxon>
    </lineage>
</organism>
<accession>A0AAU0UQ26</accession>
<feature type="transmembrane region" description="Helical" evidence="6">
    <location>
        <begin position="68"/>
        <end position="91"/>
    </location>
</feature>
<feature type="transmembrane region" description="Helical" evidence="6">
    <location>
        <begin position="6"/>
        <end position="30"/>
    </location>
</feature>
<evidence type="ECO:0000256" key="4">
    <source>
        <dbReference type="ARBA" id="ARBA00022989"/>
    </source>
</evidence>
<evidence type="ECO:0000256" key="3">
    <source>
        <dbReference type="ARBA" id="ARBA00022692"/>
    </source>
</evidence>
<dbReference type="KEGG" id="dbc:MFMK1_001770"/>
<feature type="transmembrane region" description="Helical" evidence="6">
    <location>
        <begin position="42"/>
        <end position="62"/>
    </location>
</feature>
<keyword evidence="4 6" id="KW-1133">Transmembrane helix</keyword>
<dbReference type="PANTHER" id="PTHR38825:SF1">
    <property type="entry name" value="TRANSPORTER, LYSE FAMILY"/>
    <property type="match status" value="1"/>
</dbReference>
<keyword evidence="2" id="KW-1003">Cell membrane</keyword>
<dbReference type="AlphaFoldDB" id="A0AAU0UQ26"/>
<keyword evidence="3 6" id="KW-0812">Transmembrane</keyword>
<evidence type="ECO:0000256" key="2">
    <source>
        <dbReference type="ARBA" id="ARBA00022475"/>
    </source>
</evidence>
<feature type="transmembrane region" description="Helical" evidence="6">
    <location>
        <begin position="157"/>
        <end position="179"/>
    </location>
</feature>
<protein>
    <submittedName>
        <fullName evidence="7">LysE family translocator</fullName>
    </submittedName>
</protein>
<evidence type="ECO:0000256" key="1">
    <source>
        <dbReference type="ARBA" id="ARBA00004651"/>
    </source>
</evidence>
<evidence type="ECO:0000256" key="5">
    <source>
        <dbReference type="ARBA" id="ARBA00023136"/>
    </source>
</evidence>
<evidence type="ECO:0000313" key="8">
    <source>
        <dbReference type="Proteomes" id="UP001329915"/>
    </source>
</evidence>
<dbReference type="EMBL" id="CP121694">
    <property type="protein sequence ID" value="WRO21949.1"/>
    <property type="molecule type" value="Genomic_DNA"/>
</dbReference>
<proteinExistence type="predicted"/>
<dbReference type="Pfam" id="PF01810">
    <property type="entry name" value="LysE"/>
    <property type="match status" value="1"/>
</dbReference>
<gene>
    <name evidence="7" type="ORF">MFMK1_001770</name>
</gene>
<dbReference type="InterPro" id="IPR001123">
    <property type="entry name" value="LeuE-type"/>
</dbReference>
<evidence type="ECO:0000256" key="6">
    <source>
        <dbReference type="SAM" id="Phobius"/>
    </source>
</evidence>
<feature type="transmembrane region" description="Helical" evidence="6">
    <location>
        <begin position="191"/>
        <end position="209"/>
    </location>
</feature>
<dbReference type="RefSeq" id="WP_366924775.1">
    <property type="nucleotide sequence ID" value="NZ_CP121694.1"/>
</dbReference>
<name>A0AAU0UQ26_9FIRM</name>
<keyword evidence="8" id="KW-1185">Reference proteome</keyword>
<sequence>MSLSAILIAAFFVGLSGAMVPGPLLTVAIVQSAQKGWIAGPLLMIGHSLLELLVIAGLFLGLDQLVSGRIFGSVLSLAGGGVLFWMGYVIIKDAMAGKFSLRVDNVSPVIRQRGSGALITLGIVVTAANPYWMLWWVTFGASFLQKSLIHGNAGVLAFFSGHILADFGWYTLVSVMVVMGQKFLDSKVYQYILILSGVFLIFMALYFIYSGIYNMNW</sequence>